<protein>
    <submittedName>
        <fullName evidence="2">Uncharacterized protein</fullName>
    </submittedName>
</protein>
<dbReference type="AlphaFoldDB" id="X0X5A9"/>
<organism evidence="2">
    <name type="scientific">marine sediment metagenome</name>
    <dbReference type="NCBI Taxonomy" id="412755"/>
    <lineage>
        <taxon>unclassified sequences</taxon>
        <taxon>metagenomes</taxon>
        <taxon>ecological metagenomes</taxon>
    </lineage>
</organism>
<name>X0X5A9_9ZZZZ</name>
<evidence type="ECO:0000313" key="2">
    <source>
        <dbReference type="EMBL" id="GAG31848.1"/>
    </source>
</evidence>
<sequence length="35" mass="4016">MLRVSRHSERSDTGRQRQANEDSFLARAPLFVVAD</sequence>
<feature type="non-terminal residue" evidence="2">
    <location>
        <position position="35"/>
    </location>
</feature>
<feature type="region of interest" description="Disordered" evidence="1">
    <location>
        <begin position="1"/>
        <end position="21"/>
    </location>
</feature>
<reference evidence="2" key="1">
    <citation type="journal article" date="2014" name="Front. Microbiol.">
        <title>High frequency of phylogenetically diverse reductive dehalogenase-homologous genes in deep subseafloor sedimentary metagenomes.</title>
        <authorList>
            <person name="Kawai M."/>
            <person name="Futagami T."/>
            <person name="Toyoda A."/>
            <person name="Takaki Y."/>
            <person name="Nishi S."/>
            <person name="Hori S."/>
            <person name="Arai W."/>
            <person name="Tsubouchi T."/>
            <person name="Morono Y."/>
            <person name="Uchiyama I."/>
            <person name="Ito T."/>
            <person name="Fujiyama A."/>
            <person name="Inagaki F."/>
            <person name="Takami H."/>
        </authorList>
    </citation>
    <scope>NUCLEOTIDE SEQUENCE</scope>
    <source>
        <strain evidence="2">Expedition CK06-06</strain>
    </source>
</reference>
<gene>
    <name evidence="2" type="ORF">S01H1_62975</name>
</gene>
<feature type="compositionally biased region" description="Basic and acidic residues" evidence="1">
    <location>
        <begin position="1"/>
        <end position="20"/>
    </location>
</feature>
<comment type="caution">
    <text evidence="2">The sequence shown here is derived from an EMBL/GenBank/DDBJ whole genome shotgun (WGS) entry which is preliminary data.</text>
</comment>
<dbReference type="EMBL" id="BARS01041403">
    <property type="protein sequence ID" value="GAG31848.1"/>
    <property type="molecule type" value="Genomic_DNA"/>
</dbReference>
<proteinExistence type="predicted"/>
<accession>X0X5A9</accession>
<evidence type="ECO:0000256" key="1">
    <source>
        <dbReference type="SAM" id="MobiDB-lite"/>
    </source>
</evidence>